<keyword evidence="1" id="KW-0812">Transmembrane</keyword>
<keyword evidence="1" id="KW-0472">Membrane</keyword>
<name>A0ABU0LJB7_XANAG</name>
<proteinExistence type="predicted"/>
<keyword evidence="1" id="KW-1133">Transmembrane helix</keyword>
<evidence type="ECO:0000256" key="1">
    <source>
        <dbReference type="SAM" id="Phobius"/>
    </source>
</evidence>
<feature type="transmembrane region" description="Helical" evidence="1">
    <location>
        <begin position="36"/>
        <end position="56"/>
    </location>
</feature>
<feature type="transmembrane region" description="Helical" evidence="1">
    <location>
        <begin position="62"/>
        <end position="81"/>
    </location>
</feature>
<accession>A0ABU0LJB7</accession>
<evidence type="ECO:0000313" key="3">
    <source>
        <dbReference type="Proteomes" id="UP001241747"/>
    </source>
</evidence>
<gene>
    <name evidence="2" type="ORF">QOZ94_004049</name>
</gene>
<comment type="caution">
    <text evidence="2">The sequence shown here is derived from an EMBL/GenBank/DDBJ whole genome shotgun (WGS) entry which is preliminary data.</text>
</comment>
<reference evidence="2 3" key="1">
    <citation type="submission" date="2023-07" db="EMBL/GenBank/DDBJ databases">
        <title>Genomic Encyclopedia of Type Strains, Phase IV (KMG-IV): sequencing the most valuable type-strain genomes for metagenomic binning, comparative biology and taxonomic classification.</title>
        <authorList>
            <person name="Goeker M."/>
        </authorList>
    </citation>
    <scope>NUCLEOTIDE SEQUENCE [LARGE SCALE GENOMIC DNA]</scope>
    <source>
        <strain evidence="2 3">DSM 3770</strain>
    </source>
</reference>
<dbReference type="EMBL" id="JAUSVY010000015">
    <property type="protein sequence ID" value="MDQ0507228.1"/>
    <property type="molecule type" value="Genomic_DNA"/>
</dbReference>
<keyword evidence="3" id="KW-1185">Reference proteome</keyword>
<protein>
    <recommendedName>
        <fullName evidence="4">DUF2628 domain-containing protein</fullName>
    </recommendedName>
</protein>
<dbReference type="Proteomes" id="UP001241747">
    <property type="component" value="Unassembled WGS sequence"/>
</dbReference>
<evidence type="ECO:0000313" key="2">
    <source>
        <dbReference type="EMBL" id="MDQ0507228.1"/>
    </source>
</evidence>
<evidence type="ECO:0008006" key="4">
    <source>
        <dbReference type="Google" id="ProtNLM"/>
    </source>
</evidence>
<dbReference type="RefSeq" id="WP_237347024.1">
    <property type="nucleotide sequence ID" value="NZ_JABWGX010000026.1"/>
</dbReference>
<organism evidence="2 3">
    <name type="scientific">Xanthobacter agilis</name>
    <dbReference type="NCBI Taxonomy" id="47492"/>
    <lineage>
        <taxon>Bacteria</taxon>
        <taxon>Pseudomonadati</taxon>
        <taxon>Pseudomonadota</taxon>
        <taxon>Alphaproteobacteria</taxon>
        <taxon>Hyphomicrobiales</taxon>
        <taxon>Xanthobacteraceae</taxon>
        <taxon>Xanthobacter</taxon>
    </lineage>
</organism>
<feature type="transmembrane region" description="Helical" evidence="1">
    <location>
        <begin position="12"/>
        <end position="29"/>
    </location>
</feature>
<sequence>MKNPKTGELKAIGMGWNWLFFLLGSFLGIPLFLYRLYLMGGVTILVNIASSIFMGASAADNPIGTLIGLGIQLAFLIYLGMKGNELIAKSLLDKGWIFAKPESPEAQVAMSNWKIEAPTARAF</sequence>